<name>A0ACD3RSX4_LARCR</name>
<dbReference type="Proteomes" id="UP000793456">
    <property type="component" value="Chromosome II"/>
</dbReference>
<reference evidence="1" key="1">
    <citation type="submission" date="2018-11" db="EMBL/GenBank/DDBJ databases">
        <title>The sequence and de novo assembly of Larimichthys crocea genome using PacBio and Hi-C technologies.</title>
        <authorList>
            <person name="Xu P."/>
            <person name="Chen B."/>
            <person name="Zhou Z."/>
            <person name="Ke Q."/>
            <person name="Wu Y."/>
            <person name="Bai H."/>
            <person name="Pu F."/>
        </authorList>
    </citation>
    <scope>NUCLEOTIDE SEQUENCE</scope>
    <source>
        <tissue evidence="1">Muscle</tissue>
    </source>
</reference>
<gene>
    <name evidence="1" type="ORF">E3U43_012722</name>
</gene>
<evidence type="ECO:0000313" key="2">
    <source>
        <dbReference type="Proteomes" id="UP000793456"/>
    </source>
</evidence>
<dbReference type="EMBL" id="CM011675">
    <property type="protein sequence ID" value="TMS22457.1"/>
    <property type="molecule type" value="Genomic_DNA"/>
</dbReference>
<evidence type="ECO:0000313" key="1">
    <source>
        <dbReference type="EMBL" id="TMS22457.1"/>
    </source>
</evidence>
<proteinExistence type="predicted"/>
<protein>
    <submittedName>
        <fullName evidence="1">Uncharacterized protein</fullName>
    </submittedName>
</protein>
<comment type="caution">
    <text evidence="1">The sequence shown here is derived from an EMBL/GenBank/DDBJ whole genome shotgun (WGS) entry which is preliminary data.</text>
</comment>
<keyword evidence="2" id="KW-1185">Reference proteome</keyword>
<sequence length="451" mass="47278">MDKVANNKVMVLKLVQPMDNKLKAMATVHKLVYTADKELKEMAMVLQPVFLMEMELKSMVTAHKLVDTADKEQKEMVTELQLLEHQMETEAERMVMVQQLVFWVGMEPKPNGYGAQAGPTNGQQIKGNGYGAQAGAYAGQGTKGNGYGAAAGVSNGNGAKINGQGAAAGPSSGNGARPNGQGGAGSKPMKGYGRPPYGAGIGIGASRGLGVPQLARNQRMQAYGGNGYGAQPMGGYNGGYGSAGLGLGSRYGNGGMKGPKPGYAGARAPNGNGGLTEWLWIPKWWSQQTSKIRLRKWVRCQTQWIWSHQRRRNETPTRLRHDAEWKATKGAGASNGKGLKGGVLSLEQPSAAPAEGATPQQATRGAAPAAPEPTSGILVMVTQEKYQKLPSPVPQGKSYKQTPLIPQATPEPAPALPQGKALKPAPEPTPEPASMGSRAATSGSCIRSSPG</sequence>
<accession>A0ACD3RSX4</accession>
<organism evidence="1 2">
    <name type="scientific">Larimichthys crocea</name>
    <name type="common">Large yellow croaker</name>
    <name type="synonym">Pseudosciaena crocea</name>
    <dbReference type="NCBI Taxonomy" id="215358"/>
    <lineage>
        <taxon>Eukaryota</taxon>
        <taxon>Metazoa</taxon>
        <taxon>Chordata</taxon>
        <taxon>Craniata</taxon>
        <taxon>Vertebrata</taxon>
        <taxon>Euteleostomi</taxon>
        <taxon>Actinopterygii</taxon>
        <taxon>Neopterygii</taxon>
        <taxon>Teleostei</taxon>
        <taxon>Neoteleostei</taxon>
        <taxon>Acanthomorphata</taxon>
        <taxon>Eupercaria</taxon>
        <taxon>Sciaenidae</taxon>
        <taxon>Larimichthys</taxon>
    </lineage>
</organism>